<accession>A0A380WNP2</accession>
<protein>
    <recommendedName>
        <fullName evidence="1">SnoaL-like domain-containing protein</fullName>
    </recommendedName>
</protein>
<dbReference type="AlphaFoldDB" id="A0A380WNP2"/>
<evidence type="ECO:0000313" key="3">
    <source>
        <dbReference type="Proteomes" id="UP000254701"/>
    </source>
</evidence>
<dbReference type="Pfam" id="PF13577">
    <property type="entry name" value="SnoaL_4"/>
    <property type="match status" value="1"/>
</dbReference>
<dbReference type="RefSeq" id="WP_115732006.1">
    <property type="nucleotide sequence ID" value="NZ_BAAAVY010000002.1"/>
</dbReference>
<dbReference type="Proteomes" id="UP000254701">
    <property type="component" value="Unassembled WGS sequence"/>
</dbReference>
<name>A0A380WNP2_AMIAI</name>
<evidence type="ECO:0000313" key="2">
    <source>
        <dbReference type="EMBL" id="SUU89926.1"/>
    </source>
</evidence>
<dbReference type="SUPFAM" id="SSF54427">
    <property type="entry name" value="NTF2-like"/>
    <property type="match status" value="1"/>
</dbReference>
<organism evidence="2 3">
    <name type="scientific">Aminobacter aminovorans</name>
    <name type="common">Chelatobacter heintzii</name>
    <dbReference type="NCBI Taxonomy" id="83263"/>
    <lineage>
        <taxon>Bacteria</taxon>
        <taxon>Pseudomonadati</taxon>
        <taxon>Pseudomonadota</taxon>
        <taxon>Alphaproteobacteria</taxon>
        <taxon>Hyphomicrobiales</taxon>
        <taxon>Phyllobacteriaceae</taxon>
        <taxon>Aminobacter</taxon>
    </lineage>
</organism>
<dbReference type="EMBL" id="UFSM01000001">
    <property type="protein sequence ID" value="SUU89926.1"/>
    <property type="molecule type" value="Genomic_DNA"/>
</dbReference>
<evidence type="ECO:0000259" key="1">
    <source>
        <dbReference type="Pfam" id="PF13577"/>
    </source>
</evidence>
<dbReference type="InterPro" id="IPR032710">
    <property type="entry name" value="NTF2-like_dom_sf"/>
</dbReference>
<sequence length="177" mass="20069">MGIREADPAEVAAREALRRLVTAYSRAVDRRDFKLLRSLYDDEAFEEHGDMFVGGPDEYMAFVEKALSNYAATAHYVVNTSFEIDGDRAEGEVYKINYHRTHGPDAHEVITGSRSLDRYRRDDGEWRFLGRAITLDWSTRRPVDAEAYKDFAAGSPLGRPGSDDLSYQVLTLFGRHG</sequence>
<feature type="domain" description="SnoaL-like" evidence="1">
    <location>
        <begin position="10"/>
        <end position="130"/>
    </location>
</feature>
<dbReference type="Gene3D" id="3.10.450.50">
    <property type="match status" value="1"/>
</dbReference>
<dbReference type="CDD" id="cd00531">
    <property type="entry name" value="NTF2_like"/>
    <property type="match status" value="1"/>
</dbReference>
<dbReference type="OrthoDB" id="581683at2"/>
<proteinExistence type="predicted"/>
<dbReference type="InterPro" id="IPR037401">
    <property type="entry name" value="SnoaL-like"/>
</dbReference>
<reference evidence="2 3" key="1">
    <citation type="submission" date="2018-06" db="EMBL/GenBank/DDBJ databases">
        <authorList>
            <consortium name="Pathogen Informatics"/>
            <person name="Doyle S."/>
        </authorList>
    </citation>
    <scope>NUCLEOTIDE SEQUENCE [LARGE SCALE GENOMIC DNA]</scope>
    <source>
        <strain evidence="2 3">NCTC10684</strain>
    </source>
</reference>
<gene>
    <name evidence="2" type="ORF">NCTC10684_03169</name>
</gene>